<name>A0ABQ5K2I2_9EUKA</name>
<keyword evidence="3" id="KW-1185">Reference proteome</keyword>
<evidence type="ECO:0000313" key="2">
    <source>
        <dbReference type="EMBL" id="GKT26325.1"/>
    </source>
</evidence>
<feature type="region of interest" description="Disordered" evidence="1">
    <location>
        <begin position="913"/>
        <end position="976"/>
    </location>
</feature>
<feature type="compositionally biased region" description="Acidic residues" evidence="1">
    <location>
        <begin position="1337"/>
        <end position="1352"/>
    </location>
</feature>
<protein>
    <submittedName>
        <fullName evidence="2">Uncharacterized protein</fullName>
    </submittedName>
</protein>
<feature type="region of interest" description="Disordered" evidence="1">
    <location>
        <begin position="1337"/>
        <end position="1360"/>
    </location>
</feature>
<proteinExistence type="predicted"/>
<organism evidence="2 3">
    <name type="scientific">Aduncisulcus paluster</name>
    <dbReference type="NCBI Taxonomy" id="2918883"/>
    <lineage>
        <taxon>Eukaryota</taxon>
        <taxon>Metamonada</taxon>
        <taxon>Carpediemonas-like organisms</taxon>
        <taxon>Aduncisulcus</taxon>
    </lineage>
</organism>
<feature type="compositionally biased region" description="Polar residues" evidence="1">
    <location>
        <begin position="88"/>
        <end position="97"/>
    </location>
</feature>
<feature type="region of interest" description="Disordered" evidence="1">
    <location>
        <begin position="667"/>
        <end position="695"/>
    </location>
</feature>
<sequence>MTKRNISRPSTRERRSRRDKILPPIDLSQTPPSPQRPSSSFESIPSNPLPISGSPYSDDGHYPSKIHGTPIVPSPPAIPRKNPPRPSTAFSQPISTDPSRRMAQPVESGTEDLGADLQEQLRQLQEYRETGAKVMEIEREKLYSRGGSEVRKSGRFCDSVLSLSVSKERRGEEELMEFDEFDENQRPGLLFADRFDTFEEDDYPDSPCQKKGESDGGVIGSGLEEEGEIVQSKPSISLSSLLTTRLDSLLTFPFLKEGSVLDISMAEAIRSKLRSACQIIVEIIHKKRREMQELTDLDQKGLQDDISSDIIVEKDEKKFIVQLANLYCHSDISILYDLLTKETRESFYKRLLFSYEEIGKCLKMASKAKHISKTKAKSSVRTDLNSVRFLSYHLHLMYLLSFDNYSHLSRLNAFLYSYSKNRDNIPPIYNLKLEFPVIFSLSNDYSLAPIIDMIKMFVLIGHQCLMVLPGFEPATYDSGRKGEREEKEETEEYKDHDKLTDIGSLRAKISHNFSLLPSNVQSAFKQAVSELTVAKQLEEDQRREEERIEMEEYYQESEEQAGEEERERGHVKFDDLDISKLYNAVLGAIIGDIETTFFDVYIFGNACIKTIATFSQQSLGYITHLDLLHFSYDGNMVCLSKEKDHDGYPHVIKEEEEEEEYLIGTSIDSGLGGRNNSMNGNNSNSNSSGNTTNTNTSDAFSASSLPSLLVSSFLLLSFLSHLPLSVECERISALSNQLLHICRILCEITPNVGKKLALTNPISIYIPYSSSGPVLSLQSSPPTQPQCISSSFFAIHFPNNTIFREICHLLNSNSICSHLPAVVSLCGRVLSKAADLDPNVCNYLTLDGIVDGLVVAISRASARPLRHFHSLTSKRTSKQVIPPAVLTDITCLIRLLFVCNVCASNVSTCEGSRKELREKEKRDQQKERERREKEDKRKQKSKYYSSNFDEEEEEKEEEGGKRVLTGQSDSSDFMYSSSDDDDTDFLHVDSDINAVQHEQCEVPCGQFFANRLCEGSLGRLIDFLEIILVTPSEDESVFELLAHVHPSIVEFLVRLAHLLAISTIHASSSRRLMQRLGKRGKECISKAFLVLSKLVMEEQQKKVEEGKKQRLLTVGKEEKEEGEKEEVGINNNGINNEKNWLKLSSMLIPMASFVANLCYADRHHASSHPILNPTAARNTTTAAMHIFLASLHILHELDATIKQEVTADTDISNKLSSSSQNLKIVSSSHGMSSSDEETIDKSILPPSSSMDKDKEDIQDIDRRKAQALTEVLALDLEIIRLLSELPLSVHPSTLPSLFTEGCVSGIVCMLELAPRLLQVELIGCIVSITAAAAGLEEEEEEEHEFEGQESEISESGTVRGSGAGVNTNTLGMILKKCKTYETCVNVFLNVSFDVFSGNPTSNGMIGMTLLSLLIQAMLNLLTFEFCTGHGSFKKNILCTRCVRCANESDHVDGDSVMLKDLIHQLLAELGEERMLR</sequence>
<accession>A0ABQ5K2I2</accession>
<feature type="region of interest" description="Disordered" evidence="1">
    <location>
        <begin position="202"/>
        <end position="221"/>
    </location>
</feature>
<comment type="caution">
    <text evidence="2">The sequence shown here is derived from an EMBL/GenBank/DDBJ whole genome shotgun (WGS) entry which is preliminary data.</text>
</comment>
<evidence type="ECO:0000256" key="1">
    <source>
        <dbReference type="SAM" id="MobiDB-lite"/>
    </source>
</evidence>
<feature type="compositionally biased region" description="Basic and acidic residues" evidence="1">
    <location>
        <begin position="913"/>
        <end position="937"/>
    </location>
</feature>
<feature type="region of interest" description="Disordered" evidence="1">
    <location>
        <begin position="1226"/>
        <end position="1257"/>
    </location>
</feature>
<feature type="compositionally biased region" description="Low complexity" evidence="1">
    <location>
        <begin position="674"/>
        <end position="695"/>
    </location>
</feature>
<reference evidence="2" key="1">
    <citation type="submission" date="2022-03" db="EMBL/GenBank/DDBJ databases">
        <title>Draft genome sequence of Aduncisulcus paluster, a free-living microaerophilic Fornicata.</title>
        <authorList>
            <person name="Yuyama I."/>
            <person name="Kume K."/>
            <person name="Tamura T."/>
            <person name="Inagaki Y."/>
            <person name="Hashimoto T."/>
        </authorList>
    </citation>
    <scope>NUCLEOTIDE SEQUENCE</scope>
    <source>
        <strain evidence="2">NY0171</strain>
    </source>
</reference>
<dbReference type="EMBL" id="BQXS01012647">
    <property type="protein sequence ID" value="GKT26325.1"/>
    <property type="molecule type" value="Genomic_DNA"/>
</dbReference>
<evidence type="ECO:0000313" key="3">
    <source>
        <dbReference type="Proteomes" id="UP001057375"/>
    </source>
</evidence>
<dbReference type="Proteomes" id="UP001057375">
    <property type="component" value="Unassembled WGS sequence"/>
</dbReference>
<feature type="compositionally biased region" description="Acidic residues" evidence="1">
    <location>
        <begin position="948"/>
        <end position="957"/>
    </location>
</feature>
<gene>
    <name evidence="2" type="ORF">ADUPG1_013322</name>
</gene>
<feature type="region of interest" description="Disordered" evidence="1">
    <location>
        <begin position="1"/>
        <end position="115"/>
    </location>
</feature>